<dbReference type="EMBL" id="NBEY01000017">
    <property type="protein sequence ID" value="OQR26035.1"/>
    <property type="molecule type" value="Genomic_DNA"/>
</dbReference>
<dbReference type="Proteomes" id="UP000192353">
    <property type="component" value="Unassembled WGS sequence"/>
</dbReference>
<dbReference type="EMBL" id="VSTU01000017">
    <property type="protein sequence ID" value="MYZ66940.1"/>
    <property type="molecule type" value="Genomic_DNA"/>
</dbReference>
<dbReference type="Pfam" id="PF04630">
    <property type="entry name" value="Phage_TTP_1"/>
    <property type="match status" value="1"/>
</dbReference>
<accession>A0A1V9U7Y6</accession>
<evidence type="ECO:0000313" key="4">
    <source>
        <dbReference type="Proteomes" id="UP000471300"/>
    </source>
</evidence>
<evidence type="ECO:0000313" key="2">
    <source>
        <dbReference type="EMBL" id="OQR26035.1"/>
    </source>
</evidence>
<protein>
    <submittedName>
        <fullName evidence="2">Phage tail protein</fullName>
    </submittedName>
</protein>
<evidence type="ECO:0000313" key="3">
    <source>
        <dbReference type="Proteomes" id="UP000192353"/>
    </source>
</evidence>
<sequence>MAKSSTHGVRYIGLATIDDSGALLKGQSGLSDNGIYIIDGKGEGTITANITGLEQAGTPVYANNQVKLIQHGKQQPQVALTVLNMNNDVLNKIKGYVSDGKGGYVLSSGDKPNVALLLCSEDVDGTLIYEGFSHGEVTETGRNHGTDNNNLTRADATLTFQALEPLKADIFMDDKGVQQPYKVWADDEPGFDLNLMYKEVFGGFSDVQSLRIPKKFKTTTVIQTSASPTSVTAQ</sequence>
<gene>
    <name evidence="2" type="ORF">B6U37_01510</name>
    <name evidence="1" type="ORF">FYL06_08280</name>
</gene>
<dbReference type="InterPro" id="IPR006724">
    <property type="entry name" value="Phage_TTP"/>
</dbReference>
<organism evidence="2 3">
    <name type="scientific">Ligilactobacillus salivarius</name>
    <dbReference type="NCBI Taxonomy" id="1624"/>
    <lineage>
        <taxon>Bacteria</taxon>
        <taxon>Bacillati</taxon>
        <taxon>Bacillota</taxon>
        <taxon>Bacilli</taxon>
        <taxon>Lactobacillales</taxon>
        <taxon>Lactobacillaceae</taxon>
        <taxon>Ligilactobacillus</taxon>
    </lineage>
</organism>
<comment type="caution">
    <text evidence="2">The sequence shown here is derived from an EMBL/GenBank/DDBJ whole genome shotgun (WGS) entry which is preliminary data.</text>
</comment>
<proteinExistence type="predicted"/>
<reference evidence="2 3" key="1">
    <citation type="submission" date="2017-03" db="EMBL/GenBank/DDBJ databases">
        <title>Phylogenomics and comparative genomics of Lactobacillus salivarius, a mammalian gut commensal.</title>
        <authorList>
            <person name="Harris H.M."/>
        </authorList>
    </citation>
    <scope>NUCLEOTIDE SEQUENCE [LARGE SCALE GENOMIC DNA]</scope>
    <source>
        <strain evidence="2 3">AH4231</strain>
    </source>
</reference>
<name>A0A1V9U7Y6_9LACO</name>
<reference evidence="1 4" key="2">
    <citation type="journal article" date="2020" name="Food Funct.">
        <title>Screening of Lactobacillus salivarius strains from the feces of Chinese populations and the evaluation of their effects against intestinal inflammation in mice.</title>
        <authorList>
            <person name="Zhai Q."/>
            <person name="Shen X."/>
            <person name="Cen S."/>
            <person name="Zhang C."/>
            <person name="Tian F."/>
            <person name="Zhao J."/>
            <person name="Zhang H."/>
            <person name="Xue Y."/>
            <person name="Chen W."/>
        </authorList>
    </citation>
    <scope>NUCLEOTIDE SEQUENCE [LARGE SCALE GENOMIC DNA]</scope>
    <source>
        <strain evidence="1 4">FZJTZ28M4.scaf</strain>
    </source>
</reference>
<dbReference type="AlphaFoldDB" id="A0A1V9U7Y6"/>
<dbReference type="RefSeq" id="WP_003702102.1">
    <property type="nucleotide sequence ID" value="NZ_CP090411.1"/>
</dbReference>
<dbReference type="Proteomes" id="UP000471300">
    <property type="component" value="Unassembled WGS sequence"/>
</dbReference>
<evidence type="ECO:0000313" key="1">
    <source>
        <dbReference type="EMBL" id="MYZ66940.1"/>
    </source>
</evidence>